<proteinExistence type="predicted"/>
<keyword evidence="2" id="KW-1133">Transmembrane helix</keyword>
<accession>A0A7S4KCN8</accession>
<evidence type="ECO:0008006" key="4">
    <source>
        <dbReference type="Google" id="ProtNLM"/>
    </source>
</evidence>
<reference evidence="3" key="1">
    <citation type="submission" date="2021-01" db="EMBL/GenBank/DDBJ databases">
        <authorList>
            <person name="Corre E."/>
            <person name="Pelletier E."/>
            <person name="Niang G."/>
            <person name="Scheremetjew M."/>
            <person name="Finn R."/>
            <person name="Kale V."/>
            <person name="Holt S."/>
            <person name="Cochrane G."/>
            <person name="Meng A."/>
            <person name="Brown T."/>
            <person name="Cohen L."/>
        </authorList>
    </citation>
    <scope>NUCLEOTIDE SEQUENCE</scope>
    <source>
        <strain evidence="3">CCMP 2712</strain>
    </source>
</reference>
<evidence type="ECO:0000256" key="2">
    <source>
        <dbReference type="SAM" id="Phobius"/>
    </source>
</evidence>
<dbReference type="EMBL" id="HBKN01014342">
    <property type="protein sequence ID" value="CAE2290855.1"/>
    <property type="molecule type" value="Transcribed_RNA"/>
</dbReference>
<dbReference type="Gene3D" id="3.90.1410.10">
    <property type="entry name" value="set domain protein methyltransferase, domain 1"/>
    <property type="match status" value="1"/>
</dbReference>
<dbReference type="InterPro" id="IPR046341">
    <property type="entry name" value="SET_dom_sf"/>
</dbReference>
<protein>
    <recommendedName>
        <fullName evidence="4">SET domain-containing protein</fullName>
    </recommendedName>
</protein>
<name>A0A7S4KCN8_GUITH</name>
<organism evidence="3">
    <name type="scientific">Guillardia theta</name>
    <name type="common">Cryptophyte</name>
    <name type="synonym">Cryptomonas phi</name>
    <dbReference type="NCBI Taxonomy" id="55529"/>
    <lineage>
        <taxon>Eukaryota</taxon>
        <taxon>Cryptophyceae</taxon>
        <taxon>Pyrenomonadales</taxon>
        <taxon>Geminigeraceae</taxon>
        <taxon>Guillardia</taxon>
    </lineage>
</organism>
<gene>
    <name evidence="3" type="ORF">GTHE00462_LOCUS11155</name>
</gene>
<evidence type="ECO:0000313" key="3">
    <source>
        <dbReference type="EMBL" id="CAE2290855.1"/>
    </source>
</evidence>
<keyword evidence="2" id="KW-0472">Membrane</keyword>
<evidence type="ECO:0000256" key="1">
    <source>
        <dbReference type="SAM" id="MobiDB-lite"/>
    </source>
</evidence>
<dbReference type="AlphaFoldDB" id="A0A7S4KCN8"/>
<feature type="transmembrane region" description="Helical" evidence="2">
    <location>
        <begin position="41"/>
        <end position="66"/>
    </location>
</feature>
<dbReference type="InterPro" id="IPR050600">
    <property type="entry name" value="SETD3_SETD6_MTase"/>
</dbReference>
<sequence length="483" mass="53473">MGKANNRLTRGRRARESDEGDDDTSEKGEGVFQFLKGVDTVAVALGVMIFVVAVLFTIVCYVSLGLEIEKHFDLSKAPLATFRLDDFYDDLNVKHRNVKERGLESHEIVNEIERAIQYGNLAYARQKMMEIVTNQMLSAPDIIALSTLVSEAEAQNPIANISLCNVDESVSFIKEKGGKVVMNEKADGIMIADFDFDQSQADGRGRGVAVLQEMKSDDVIVEVPASSFLSIWSVKDVPELSKIFGEEKSIDSFTGLMILLLHEANKETSAWRKYLCSLPLYMPLPFMWSDADIPADFMRMPEVVEERKMLLEYTSLSYNSTIAPLILKYPQVFPEDRFTKSKWAWALSIVVSRSIAMKRTGGVLGYSWSLADPEVLDVANVLEALKSGKSDAHVAPVLVPVVDMMNHDSNSSLACKMKQKTDGTIIVTAADEGLQRGYEVAINYSPKLCGNKPLNRWGFVLPPCEGQAANSEAAAEEEKAEAK</sequence>
<keyword evidence="2" id="KW-0812">Transmembrane</keyword>
<dbReference type="SUPFAM" id="SSF82199">
    <property type="entry name" value="SET domain"/>
    <property type="match status" value="1"/>
</dbReference>
<dbReference type="PANTHER" id="PTHR13271">
    <property type="entry name" value="UNCHARACTERIZED PUTATIVE METHYLTRANSFERASE"/>
    <property type="match status" value="1"/>
</dbReference>
<dbReference type="GO" id="GO:0016279">
    <property type="term" value="F:protein-lysine N-methyltransferase activity"/>
    <property type="evidence" value="ECO:0007669"/>
    <property type="project" value="TreeGrafter"/>
</dbReference>
<feature type="region of interest" description="Disordered" evidence="1">
    <location>
        <begin position="1"/>
        <end position="27"/>
    </location>
</feature>
<dbReference type="CDD" id="cd10527">
    <property type="entry name" value="SET_LSMT"/>
    <property type="match status" value="1"/>
</dbReference>